<name>A0A0E9SKG0_ANGAN</name>
<evidence type="ECO:0000313" key="1">
    <source>
        <dbReference type="EMBL" id="JAH41175.1"/>
    </source>
</evidence>
<organism evidence="1">
    <name type="scientific">Anguilla anguilla</name>
    <name type="common">European freshwater eel</name>
    <name type="synonym">Muraena anguilla</name>
    <dbReference type="NCBI Taxonomy" id="7936"/>
    <lineage>
        <taxon>Eukaryota</taxon>
        <taxon>Metazoa</taxon>
        <taxon>Chordata</taxon>
        <taxon>Craniata</taxon>
        <taxon>Vertebrata</taxon>
        <taxon>Euteleostomi</taxon>
        <taxon>Actinopterygii</taxon>
        <taxon>Neopterygii</taxon>
        <taxon>Teleostei</taxon>
        <taxon>Anguilliformes</taxon>
        <taxon>Anguillidae</taxon>
        <taxon>Anguilla</taxon>
    </lineage>
</organism>
<dbReference type="AlphaFoldDB" id="A0A0E9SKG0"/>
<reference evidence="1" key="2">
    <citation type="journal article" date="2015" name="Fish Shellfish Immunol.">
        <title>Early steps in the European eel (Anguilla anguilla)-Vibrio vulnificus interaction in the gills: Role of the RtxA13 toxin.</title>
        <authorList>
            <person name="Callol A."/>
            <person name="Pajuelo D."/>
            <person name="Ebbesson L."/>
            <person name="Teles M."/>
            <person name="MacKenzie S."/>
            <person name="Amaro C."/>
        </authorList>
    </citation>
    <scope>NUCLEOTIDE SEQUENCE</scope>
</reference>
<protein>
    <submittedName>
        <fullName evidence="1">Uncharacterized protein</fullName>
    </submittedName>
</protein>
<sequence length="84" mass="9456">MSNLSKGGTKKDTKMRIRAFPVSCSRRRGSEEGGRGDARAGDLIGLCRSRGLFRSKQWRMEFPVTNSLVIWEGVSLHWLVSQCL</sequence>
<accession>A0A0E9SKG0</accession>
<proteinExistence type="predicted"/>
<dbReference type="EMBL" id="GBXM01067402">
    <property type="protein sequence ID" value="JAH41175.1"/>
    <property type="molecule type" value="Transcribed_RNA"/>
</dbReference>
<reference evidence="1" key="1">
    <citation type="submission" date="2014-11" db="EMBL/GenBank/DDBJ databases">
        <authorList>
            <person name="Amaro Gonzalez C."/>
        </authorList>
    </citation>
    <scope>NUCLEOTIDE SEQUENCE</scope>
</reference>